<feature type="compositionally biased region" description="Acidic residues" evidence="1">
    <location>
        <begin position="851"/>
        <end position="886"/>
    </location>
</feature>
<dbReference type="Proteomes" id="UP000332933">
    <property type="component" value="Unassembled WGS sequence"/>
</dbReference>
<feature type="region of interest" description="Disordered" evidence="1">
    <location>
        <begin position="73"/>
        <end position="489"/>
    </location>
</feature>
<reference evidence="3 4" key="1">
    <citation type="submission" date="2019-03" db="EMBL/GenBank/DDBJ databases">
        <authorList>
            <person name="Gaulin E."/>
            <person name="Dumas B."/>
        </authorList>
    </citation>
    <scope>NUCLEOTIDE SEQUENCE [LARGE SCALE GENOMIC DNA]</scope>
    <source>
        <strain evidence="3">CBS 568.67</strain>
    </source>
</reference>
<organism evidence="3 4">
    <name type="scientific">Aphanomyces stellatus</name>
    <dbReference type="NCBI Taxonomy" id="120398"/>
    <lineage>
        <taxon>Eukaryota</taxon>
        <taxon>Sar</taxon>
        <taxon>Stramenopiles</taxon>
        <taxon>Oomycota</taxon>
        <taxon>Saprolegniomycetes</taxon>
        <taxon>Saprolegniales</taxon>
        <taxon>Verrucalvaceae</taxon>
        <taxon>Aphanomyces</taxon>
    </lineage>
</organism>
<feature type="compositionally biased region" description="Basic and acidic residues" evidence="1">
    <location>
        <begin position="255"/>
        <end position="264"/>
    </location>
</feature>
<feature type="region of interest" description="Disordered" evidence="1">
    <location>
        <begin position="1"/>
        <end position="26"/>
    </location>
</feature>
<feature type="compositionally biased region" description="Low complexity" evidence="1">
    <location>
        <begin position="73"/>
        <end position="84"/>
    </location>
</feature>
<dbReference type="AlphaFoldDB" id="A0A485LGK0"/>
<evidence type="ECO:0000313" key="4">
    <source>
        <dbReference type="Proteomes" id="UP000332933"/>
    </source>
</evidence>
<sequence>MRAQVDRGVKAPPTSKKAAKQAAKEADDIVPTLVKKKKKKKVSKLTAARLPSERVQAQHSRVNSVAGPVVVASTTPTKASTPPVITKTKEAASAPKVHNKAMKRVQPATAKSPSKRQKATTPPNDSTIEKTKAPSLQDALNFMQKQMKSSSDTESSDDDDETRRKPAPRGGKGVHVAKAQAESDSSDDEQVSKPSVSASKKPISKAAPQSDSDDDEESHAHVLAAPMPATRKTRVPPPQAVVQDAESDDSNSPEVPRHIIQERAQRKKAPIRAAAKEQISSESSEEEEDTRSTIIPSRKPASSDDGSDDDDEEEDKSTVVPAAIPHQTTLASHVEESSDKSDDDDEVPPTSKLMQKNITDQSNRTKVRNPSPPSNRRKAESDDEETPALQSRNDASENDSSRDKSFEQHKVAVTSTKAAKQARKTHVPPAATPNTRRRNGLDDAVRVLQNTQVDESDSDDDQVPPTSAVAVTPSLSSSESEAEAPKRTRIKAKVPPKSTPKVAKVVATKNPTPASPLPPTTKKRKLASTPATAPIVGISKLEEAARVMKAKMDSPPEPSATNMDTLHSLPPLPKAGKNVFMNLLIDLAAGDGWNLVEMGRLVRLFCLQWHGKRKKTTRFLGRFCAEFVCADFLEGLGIQLKVSQLIELMRRGSNSLPVLSNKLSACLDADMMRIADEEFLASMAGLVDIVTMTQDEIAAFVTPLIEAANKMDDACKLLHSICEPWPVELMQPFVQRVLLLNAVFDDLEGDPADISKYFPNCAFDLPNRMLRDLEDMDENGNLKDFCAGERDEDIEYEERSSADELEALDDRIEKKSKVAASTQPRRTTKRLISPSKMPSRSLATLTNDKNESDDEQNESDDEQNDSDDDSDDDADAPVVESDEDDDRQWQQGPLKGAAVRRRSKFILDEASEEEDYESSDVADDEDDDDDE</sequence>
<dbReference type="EMBL" id="VJMH01006956">
    <property type="protein sequence ID" value="KAF0687171.1"/>
    <property type="molecule type" value="Genomic_DNA"/>
</dbReference>
<feature type="region of interest" description="Disordered" evidence="1">
    <location>
        <begin position="509"/>
        <end position="530"/>
    </location>
</feature>
<proteinExistence type="predicted"/>
<feature type="compositionally biased region" description="Acidic residues" evidence="1">
    <location>
        <begin position="305"/>
        <end position="315"/>
    </location>
</feature>
<dbReference type="PANTHER" id="PTHR23216:SF1">
    <property type="entry name" value="NUCLEOLAR AND COILED-BODY PHOSPHOPROTEIN 1"/>
    <property type="match status" value="1"/>
</dbReference>
<name>A0A485LGK0_9STRA</name>
<feature type="region of interest" description="Disordered" evidence="1">
    <location>
        <begin position="815"/>
        <end position="931"/>
    </location>
</feature>
<accession>A0A485LGK0</accession>
<evidence type="ECO:0000313" key="3">
    <source>
        <dbReference type="EMBL" id="VFT97702.1"/>
    </source>
</evidence>
<feature type="compositionally biased region" description="Acidic residues" evidence="1">
    <location>
        <begin position="909"/>
        <end position="931"/>
    </location>
</feature>
<gene>
    <name evidence="3" type="primary">Aste57867_21027</name>
    <name evidence="2" type="ORF">As57867_020959</name>
    <name evidence="3" type="ORF">ASTE57867_21027</name>
</gene>
<feature type="compositionally biased region" description="Low complexity" evidence="1">
    <location>
        <begin position="192"/>
        <end position="210"/>
    </location>
</feature>
<dbReference type="PANTHER" id="PTHR23216">
    <property type="entry name" value="NUCLEOLAR AND COILED-BODY PHOSPHOPROTEIN 1"/>
    <property type="match status" value="1"/>
</dbReference>
<dbReference type="OrthoDB" id="79796at2759"/>
<dbReference type="GO" id="GO:0005730">
    <property type="term" value="C:nucleolus"/>
    <property type="evidence" value="ECO:0007669"/>
    <property type="project" value="InterPro"/>
</dbReference>
<reference evidence="2" key="2">
    <citation type="submission" date="2019-06" db="EMBL/GenBank/DDBJ databases">
        <title>Genomics analysis of Aphanomyces spp. identifies a new class of oomycete effector associated with host adaptation.</title>
        <authorList>
            <person name="Gaulin E."/>
        </authorList>
    </citation>
    <scope>NUCLEOTIDE SEQUENCE</scope>
    <source>
        <strain evidence="2">CBS 578.67</strain>
    </source>
</reference>
<dbReference type="InterPro" id="IPR039191">
    <property type="entry name" value="Nopp140-like"/>
</dbReference>
<evidence type="ECO:0000256" key="1">
    <source>
        <dbReference type="SAM" id="MobiDB-lite"/>
    </source>
</evidence>
<feature type="compositionally biased region" description="Polar residues" evidence="1">
    <location>
        <begin position="352"/>
        <end position="364"/>
    </location>
</feature>
<dbReference type="EMBL" id="CAADRA010006982">
    <property type="protein sequence ID" value="VFT97702.1"/>
    <property type="molecule type" value="Genomic_DNA"/>
</dbReference>
<keyword evidence="4" id="KW-1185">Reference proteome</keyword>
<feature type="compositionally biased region" description="Polar residues" evidence="1">
    <location>
        <begin position="836"/>
        <end position="847"/>
    </location>
</feature>
<evidence type="ECO:0000313" key="2">
    <source>
        <dbReference type="EMBL" id="KAF0687171.1"/>
    </source>
</evidence>
<protein>
    <submittedName>
        <fullName evidence="3">Aste57867_21027 protein</fullName>
    </submittedName>
</protein>
<feature type="compositionally biased region" description="Basic and acidic residues" evidence="1">
    <location>
        <begin position="399"/>
        <end position="410"/>
    </location>
</feature>